<sequence length="65" mass="7677">VKCIFKYVYKGQHRATVEITEPAHVDDQPVEVTNGWLEVVHDEIKQYIISRYVSATESYRRIYGF</sequence>
<feature type="non-terminal residue" evidence="1">
    <location>
        <position position="1"/>
    </location>
</feature>
<evidence type="ECO:0000313" key="2">
    <source>
        <dbReference type="Proteomes" id="UP000749646"/>
    </source>
</evidence>
<accession>A0A9P6SR66</accession>
<proteinExistence type="predicted"/>
<keyword evidence="2" id="KW-1185">Reference proteome</keyword>
<organism evidence="1 2">
    <name type="scientific">Modicella reniformis</name>
    <dbReference type="NCBI Taxonomy" id="1440133"/>
    <lineage>
        <taxon>Eukaryota</taxon>
        <taxon>Fungi</taxon>
        <taxon>Fungi incertae sedis</taxon>
        <taxon>Mucoromycota</taxon>
        <taxon>Mortierellomycotina</taxon>
        <taxon>Mortierellomycetes</taxon>
        <taxon>Mortierellales</taxon>
        <taxon>Mortierellaceae</taxon>
        <taxon>Modicella</taxon>
    </lineage>
</organism>
<comment type="caution">
    <text evidence="1">The sequence shown here is derived from an EMBL/GenBank/DDBJ whole genome shotgun (WGS) entry which is preliminary data.</text>
</comment>
<dbReference type="Proteomes" id="UP000749646">
    <property type="component" value="Unassembled WGS sequence"/>
</dbReference>
<name>A0A9P6SR66_9FUNG</name>
<reference evidence="1" key="1">
    <citation type="journal article" date="2020" name="Fungal Divers.">
        <title>Resolving the Mortierellaceae phylogeny through synthesis of multi-gene phylogenetics and phylogenomics.</title>
        <authorList>
            <person name="Vandepol N."/>
            <person name="Liber J."/>
            <person name="Desiro A."/>
            <person name="Na H."/>
            <person name="Kennedy M."/>
            <person name="Barry K."/>
            <person name="Grigoriev I.V."/>
            <person name="Miller A.N."/>
            <person name="O'Donnell K."/>
            <person name="Stajich J.E."/>
            <person name="Bonito G."/>
        </authorList>
    </citation>
    <scope>NUCLEOTIDE SEQUENCE</scope>
    <source>
        <strain evidence="1">MES-2147</strain>
    </source>
</reference>
<dbReference type="AlphaFoldDB" id="A0A9P6SR66"/>
<dbReference type="EMBL" id="JAAAHW010002251">
    <property type="protein sequence ID" value="KAF9992318.1"/>
    <property type="molecule type" value="Genomic_DNA"/>
</dbReference>
<gene>
    <name evidence="1" type="ORF">BGZ65_012386</name>
</gene>
<evidence type="ECO:0000313" key="1">
    <source>
        <dbReference type="EMBL" id="KAF9992318.1"/>
    </source>
</evidence>
<dbReference type="OrthoDB" id="2437471at2759"/>
<protein>
    <submittedName>
        <fullName evidence="1">Uncharacterized protein</fullName>
    </submittedName>
</protein>